<gene>
    <name evidence="1" type="primary">comK</name>
    <name evidence="1" type="ORF">GCM10008983_13860</name>
</gene>
<proteinExistence type="predicted"/>
<keyword evidence="2" id="KW-1185">Reference proteome</keyword>
<evidence type="ECO:0000313" key="2">
    <source>
        <dbReference type="Proteomes" id="UP001501459"/>
    </source>
</evidence>
<protein>
    <submittedName>
        <fullName evidence="1">Competence transcription factor ComK</fullName>
    </submittedName>
</protein>
<dbReference type="InterPro" id="IPR010461">
    <property type="entry name" value="ComK"/>
</dbReference>
<dbReference type="Proteomes" id="UP001501459">
    <property type="component" value="Unassembled WGS sequence"/>
</dbReference>
<sequence length="173" mass="19462">MINNMYSSTYEVTPLTMAIVAAPENHTKPSAMVLEEEGTWIVENTPSKIMENACKFFGSSLKGRQEGTRSICGITHKAPISIAPSCGMYFFPTASPSSHKCSWIAHSHIEQVNRGPYRQTEIIFKNGKTILLDVSFGSILNQVQRTAQYRYMLDNRIKYAQRDHVDVVAEPYP</sequence>
<name>A0ABN0Z8M1_9BACI</name>
<dbReference type="Pfam" id="PF06338">
    <property type="entry name" value="ComK"/>
    <property type="match status" value="1"/>
</dbReference>
<reference evidence="1 2" key="1">
    <citation type="journal article" date="2019" name="Int. J. Syst. Evol. Microbiol.">
        <title>The Global Catalogue of Microorganisms (GCM) 10K type strain sequencing project: providing services to taxonomists for standard genome sequencing and annotation.</title>
        <authorList>
            <consortium name="The Broad Institute Genomics Platform"/>
            <consortium name="The Broad Institute Genome Sequencing Center for Infectious Disease"/>
            <person name="Wu L."/>
            <person name="Ma J."/>
        </authorList>
    </citation>
    <scope>NUCLEOTIDE SEQUENCE [LARGE SCALE GENOMIC DNA]</scope>
    <source>
        <strain evidence="1 2">JCM 12149</strain>
    </source>
</reference>
<dbReference type="PIRSF" id="PIRSF011560">
    <property type="entry name" value="ComK"/>
    <property type="match status" value="1"/>
</dbReference>
<dbReference type="EMBL" id="BAAADM010000035">
    <property type="protein sequence ID" value="GAA0438169.1"/>
    <property type="molecule type" value="Genomic_DNA"/>
</dbReference>
<organism evidence="1 2">
    <name type="scientific">Lentibacillus halophilus</name>
    <dbReference type="NCBI Taxonomy" id="295065"/>
    <lineage>
        <taxon>Bacteria</taxon>
        <taxon>Bacillati</taxon>
        <taxon>Bacillota</taxon>
        <taxon>Bacilli</taxon>
        <taxon>Bacillales</taxon>
        <taxon>Bacillaceae</taxon>
        <taxon>Lentibacillus</taxon>
    </lineage>
</organism>
<accession>A0ABN0Z8M1</accession>
<dbReference type="RefSeq" id="WP_343752024.1">
    <property type="nucleotide sequence ID" value="NZ_BAAADM010000035.1"/>
</dbReference>
<evidence type="ECO:0000313" key="1">
    <source>
        <dbReference type="EMBL" id="GAA0438169.1"/>
    </source>
</evidence>
<comment type="caution">
    <text evidence="1">The sequence shown here is derived from an EMBL/GenBank/DDBJ whole genome shotgun (WGS) entry which is preliminary data.</text>
</comment>